<evidence type="ECO:0000313" key="13">
    <source>
        <dbReference type="EMBL" id="RUL45667.1"/>
    </source>
</evidence>
<evidence type="ECO:0000256" key="8">
    <source>
        <dbReference type="PROSITE-ProRule" id="PRU00284"/>
    </source>
</evidence>
<dbReference type="PROSITE" id="PS50885">
    <property type="entry name" value="HAMP"/>
    <property type="match status" value="1"/>
</dbReference>
<evidence type="ECO:0000259" key="11">
    <source>
        <dbReference type="PROSITE" id="PS50111"/>
    </source>
</evidence>
<feature type="compositionally biased region" description="Low complexity" evidence="9">
    <location>
        <begin position="547"/>
        <end position="558"/>
    </location>
</feature>
<comment type="caution">
    <text evidence="13">The sequence shown here is derived from an EMBL/GenBank/DDBJ whole genome shotgun (WGS) entry which is preliminary data.</text>
</comment>
<reference evidence="13 14" key="1">
    <citation type="submission" date="2018-12" db="EMBL/GenBank/DDBJ databases">
        <title>Lysinibacillus antri sp. nov., isolated from a cave soil.</title>
        <authorList>
            <person name="Narsing Rao M.P."/>
            <person name="Zhang H."/>
            <person name="Dong Z.-Y."/>
            <person name="Niu X.-K."/>
            <person name="Zhang K."/>
            <person name="Fang B.-Z."/>
            <person name="Kang Y.-Q."/>
            <person name="Xiao M."/>
            <person name="Li W.-J."/>
        </authorList>
    </citation>
    <scope>NUCLEOTIDE SEQUENCE [LARGE SCALE GENOMIC DNA]</scope>
    <source>
        <strain evidence="13 14">SYSU K30002</strain>
    </source>
</reference>
<evidence type="ECO:0000313" key="14">
    <source>
        <dbReference type="Proteomes" id="UP000287910"/>
    </source>
</evidence>
<evidence type="ECO:0000256" key="7">
    <source>
        <dbReference type="ARBA" id="ARBA00029447"/>
    </source>
</evidence>
<dbReference type="Pfam" id="PF00015">
    <property type="entry name" value="MCPsignal"/>
    <property type="match status" value="1"/>
</dbReference>
<dbReference type="CDD" id="cd11386">
    <property type="entry name" value="MCP_signal"/>
    <property type="match status" value="1"/>
</dbReference>
<dbReference type="InterPro" id="IPR003660">
    <property type="entry name" value="HAMP_dom"/>
</dbReference>
<dbReference type="SMART" id="SM01049">
    <property type="entry name" value="Cache_2"/>
    <property type="match status" value="1"/>
</dbReference>
<dbReference type="PANTHER" id="PTHR32089:SF114">
    <property type="entry name" value="METHYL-ACCEPTING CHEMOTAXIS PROTEIN MCPB"/>
    <property type="match status" value="1"/>
</dbReference>
<dbReference type="SMART" id="SM00304">
    <property type="entry name" value="HAMP"/>
    <property type="match status" value="1"/>
</dbReference>
<organism evidence="13 14">
    <name type="scientific">Lysinibacillus antri</name>
    <dbReference type="NCBI Taxonomy" id="2498145"/>
    <lineage>
        <taxon>Bacteria</taxon>
        <taxon>Bacillati</taxon>
        <taxon>Bacillota</taxon>
        <taxon>Bacilli</taxon>
        <taxon>Bacillales</taxon>
        <taxon>Bacillaceae</taxon>
        <taxon>Lysinibacillus</taxon>
    </lineage>
</organism>
<dbReference type="SUPFAM" id="SSF58104">
    <property type="entry name" value="Methyl-accepting chemotaxis protein (MCP) signaling domain"/>
    <property type="match status" value="1"/>
</dbReference>
<dbReference type="PANTHER" id="PTHR32089">
    <property type="entry name" value="METHYL-ACCEPTING CHEMOTAXIS PROTEIN MCPB"/>
    <property type="match status" value="1"/>
</dbReference>
<evidence type="ECO:0000256" key="3">
    <source>
        <dbReference type="ARBA" id="ARBA00022692"/>
    </source>
</evidence>
<protein>
    <submittedName>
        <fullName evidence="13">Methyl-accepting chemotaxis protein</fullName>
    </submittedName>
</protein>
<dbReference type="Gene3D" id="1.10.287.950">
    <property type="entry name" value="Methyl-accepting chemotaxis protein"/>
    <property type="match status" value="1"/>
</dbReference>
<dbReference type="InterPro" id="IPR004089">
    <property type="entry name" value="MCPsignal_dom"/>
</dbReference>
<sequence length="585" mass="64657">MSKPKNKVPFSIRKKLITVSILLLIFPMAILGIISYQKSSSSLDELGKINLQNSVNMTIEMIDSLAKEVEKNNITLEEAQEKVRVAILGEKNEEGKRPINSNINIGKHGYIMIHDQDGVLVAHPSLEGENTIEYEASNGFKFVKEILKVGSQGEGYVYYDWPHPEDENKREKKVVYVKNYNEWGWTISASTYLLDFNAPAKEILNIILLFTAFTLVIGVVIIWSFAKSISNPIKLVTTRMDTLASGDLSHELLQFKVKDETGRLADAMNKMQVNMRDMIQNISKDSHVISDHSNELTQATFEMKQGSEQISITMEELARGAERQADSSSNISQIMASFAEKVQEAHEYGELVQQAAKDVLIMTNEGSTLMESSSNQMKKIDQIVRDSVQKVNELHIESQEISKLVVVIKAIAEQTNLLSLNAAIEAARAGEHGKGFAVVADEVKKLAEQVAISVTDITGIVSNIQNEFSNVTDSLQNGYKEVEQGTSKIEMTHKTFTNISESLKEMANSIQYISSNLTNIASSSQEMSSSIQEVAAISEENAAGVEQTAAASQQSNSSIDEISNSAEQLSKLAEDLSDLVSQFKV</sequence>
<keyword evidence="2" id="KW-1003">Cell membrane</keyword>
<keyword evidence="5 10" id="KW-0472">Membrane</keyword>
<dbReference type="InterPro" id="IPR004090">
    <property type="entry name" value="Chemotax_Me-accpt_rcpt"/>
</dbReference>
<dbReference type="Pfam" id="PF17200">
    <property type="entry name" value="sCache_2"/>
    <property type="match status" value="1"/>
</dbReference>
<dbReference type="SMART" id="SM00283">
    <property type="entry name" value="MA"/>
    <property type="match status" value="1"/>
</dbReference>
<comment type="subcellular location">
    <subcellularLocation>
        <location evidence="1">Cell membrane</location>
        <topology evidence="1">Multi-pass membrane protein</topology>
    </subcellularLocation>
</comment>
<dbReference type="GO" id="GO:0007165">
    <property type="term" value="P:signal transduction"/>
    <property type="evidence" value="ECO:0007669"/>
    <property type="project" value="UniProtKB-KW"/>
</dbReference>
<evidence type="ECO:0000256" key="10">
    <source>
        <dbReference type="SAM" id="Phobius"/>
    </source>
</evidence>
<feature type="transmembrane region" description="Helical" evidence="10">
    <location>
        <begin position="16"/>
        <end position="36"/>
    </location>
</feature>
<keyword evidence="4 10" id="KW-1133">Transmembrane helix</keyword>
<keyword evidence="14" id="KW-1185">Reference proteome</keyword>
<dbReference type="AlphaFoldDB" id="A0A3S0R3X5"/>
<evidence type="ECO:0000256" key="5">
    <source>
        <dbReference type="ARBA" id="ARBA00023136"/>
    </source>
</evidence>
<evidence type="ECO:0000256" key="1">
    <source>
        <dbReference type="ARBA" id="ARBA00004651"/>
    </source>
</evidence>
<comment type="similarity">
    <text evidence="7">Belongs to the methyl-accepting chemotaxis (MCP) protein family.</text>
</comment>
<dbReference type="GO" id="GO:0006935">
    <property type="term" value="P:chemotaxis"/>
    <property type="evidence" value="ECO:0007669"/>
    <property type="project" value="InterPro"/>
</dbReference>
<name>A0A3S0R3X5_9BACI</name>
<dbReference type="GO" id="GO:0005886">
    <property type="term" value="C:plasma membrane"/>
    <property type="evidence" value="ECO:0007669"/>
    <property type="project" value="UniProtKB-SubCell"/>
</dbReference>
<dbReference type="PRINTS" id="PR00260">
    <property type="entry name" value="CHEMTRNSDUCR"/>
</dbReference>
<evidence type="ECO:0000256" key="2">
    <source>
        <dbReference type="ARBA" id="ARBA00022475"/>
    </source>
</evidence>
<evidence type="ECO:0000259" key="12">
    <source>
        <dbReference type="PROSITE" id="PS50885"/>
    </source>
</evidence>
<feature type="transmembrane region" description="Helical" evidence="10">
    <location>
        <begin position="203"/>
        <end position="226"/>
    </location>
</feature>
<evidence type="ECO:0000256" key="4">
    <source>
        <dbReference type="ARBA" id="ARBA00022989"/>
    </source>
</evidence>
<dbReference type="Pfam" id="PF00672">
    <property type="entry name" value="HAMP"/>
    <property type="match status" value="1"/>
</dbReference>
<dbReference type="EMBL" id="RYYR01000049">
    <property type="protein sequence ID" value="RUL45667.1"/>
    <property type="molecule type" value="Genomic_DNA"/>
</dbReference>
<evidence type="ECO:0000256" key="9">
    <source>
        <dbReference type="SAM" id="MobiDB-lite"/>
    </source>
</evidence>
<dbReference type="Proteomes" id="UP000287910">
    <property type="component" value="Unassembled WGS sequence"/>
</dbReference>
<feature type="region of interest" description="Disordered" evidence="9">
    <location>
        <begin position="543"/>
        <end position="562"/>
    </location>
</feature>
<accession>A0A3S0R3X5</accession>
<dbReference type="PROSITE" id="PS50111">
    <property type="entry name" value="CHEMOTAXIS_TRANSDUC_2"/>
    <property type="match status" value="1"/>
</dbReference>
<keyword evidence="3 10" id="KW-0812">Transmembrane</keyword>
<keyword evidence="6 8" id="KW-0807">Transducer</keyword>
<dbReference type="GO" id="GO:0004888">
    <property type="term" value="F:transmembrane signaling receptor activity"/>
    <property type="evidence" value="ECO:0007669"/>
    <property type="project" value="InterPro"/>
</dbReference>
<dbReference type="InterPro" id="IPR033480">
    <property type="entry name" value="sCache_2"/>
</dbReference>
<dbReference type="CDD" id="cd06225">
    <property type="entry name" value="HAMP"/>
    <property type="match status" value="1"/>
</dbReference>
<gene>
    <name evidence="13" type="ORF">EK386_19330</name>
</gene>
<evidence type="ECO:0000256" key="6">
    <source>
        <dbReference type="ARBA" id="ARBA00023224"/>
    </source>
</evidence>
<dbReference type="Gene3D" id="3.30.450.20">
    <property type="entry name" value="PAS domain"/>
    <property type="match status" value="1"/>
</dbReference>
<feature type="domain" description="Methyl-accepting transducer" evidence="11">
    <location>
        <begin position="299"/>
        <end position="542"/>
    </location>
</feature>
<dbReference type="RefSeq" id="WP_126660819.1">
    <property type="nucleotide sequence ID" value="NZ_RYYR01000049.1"/>
</dbReference>
<feature type="domain" description="HAMP" evidence="12">
    <location>
        <begin position="227"/>
        <end position="280"/>
    </location>
</feature>
<proteinExistence type="inferred from homology"/>